<sequence length="551" mass="58470">MTGWTWRCVMMSTAVVALAGCADSGSDGGGGVDPGDSQAASVQGTSQKGPFQQGANVTARNLQADGAIGTQSAATTTTDSRGNYAFDGLEWSGATRLRIEGTFFDEVQGSLSSESRYLDAVIAASQASEANINLFTHIQSQRVRTLMGNGQSFADARSQAEQEWQSIVGTSTPATELDLLDGQSGSAESDNVSLLLFSAAVLQSGLSQTDLDGLRDDFADDGQINGNAQSAYQSVTTAAQDPQLLQDARDNLQSEFDTEPPNGDASGIGWIPGACEQTRLNVSNRQILCTSDDPLADLNRGAPGQSDTARTAAAVVFETAGHYRIEISKSSGNAFGGNNWTLYNFDDQDTREQCESSAEQGSATGDSVVEGLTNRLNDDERTCLEVYYAPTPDNGGPSELRVGLVPLNDGGPSLDEAVPLTLGERFAGKIGNYVGSGSDFPAYSYYRFQAPTDGTYRITVDGYSNLGSGSMRIALFEDQDNNGSITFFNDQERFDFTGGPGTDSTSTTLERSLSAGTYVVRVFNGTGYRATFESDPYYLTSLELSILVEQP</sequence>
<dbReference type="PROSITE" id="PS51257">
    <property type="entry name" value="PROKAR_LIPOPROTEIN"/>
    <property type="match status" value="1"/>
</dbReference>
<feature type="signal peptide" evidence="2">
    <location>
        <begin position="1"/>
        <end position="19"/>
    </location>
</feature>
<dbReference type="RefSeq" id="WP_133243124.1">
    <property type="nucleotide sequence ID" value="NZ_QEKQ01000006.1"/>
</dbReference>
<dbReference type="EMBL" id="QEKQ01000006">
    <property type="protein sequence ID" value="PVY75757.1"/>
    <property type="molecule type" value="Genomic_DNA"/>
</dbReference>
<evidence type="ECO:0000256" key="1">
    <source>
        <dbReference type="SAM" id="MobiDB-lite"/>
    </source>
</evidence>
<feature type="chain" id="PRO_5015688289" description="Pre-peptidase" evidence="2">
    <location>
        <begin position="20"/>
        <end position="551"/>
    </location>
</feature>
<evidence type="ECO:0000313" key="3">
    <source>
        <dbReference type="EMBL" id="PVY75757.1"/>
    </source>
</evidence>
<accession>A0A2U1CVJ5</accession>
<evidence type="ECO:0000313" key="4">
    <source>
        <dbReference type="Proteomes" id="UP000245887"/>
    </source>
</evidence>
<reference evidence="3 4" key="1">
    <citation type="submission" date="2018-04" db="EMBL/GenBank/DDBJ databases">
        <title>Genomic Encyclopedia of Type Strains, Phase IV (KMG-IV): sequencing the most valuable type-strain genomes for metagenomic binning, comparative biology and taxonomic classification.</title>
        <authorList>
            <person name="Goeker M."/>
        </authorList>
    </citation>
    <scope>NUCLEOTIDE SEQUENCE [LARGE SCALE GENOMIC DNA]</scope>
    <source>
        <strain evidence="3 4">DSM 28688</strain>
    </source>
</reference>
<proteinExistence type="predicted"/>
<comment type="caution">
    <text evidence="3">The sequence shown here is derived from an EMBL/GenBank/DDBJ whole genome shotgun (WGS) entry which is preliminary data.</text>
</comment>
<name>A0A2U1CVJ5_9GAMM</name>
<dbReference type="AlphaFoldDB" id="A0A2U1CVJ5"/>
<gene>
    <name evidence="3" type="ORF">C8D92_10617</name>
</gene>
<evidence type="ECO:0000256" key="2">
    <source>
        <dbReference type="SAM" id="SignalP"/>
    </source>
</evidence>
<feature type="compositionally biased region" description="Polar residues" evidence="1">
    <location>
        <begin position="38"/>
        <end position="52"/>
    </location>
</feature>
<evidence type="ECO:0008006" key="5">
    <source>
        <dbReference type="Google" id="ProtNLM"/>
    </source>
</evidence>
<dbReference type="Proteomes" id="UP000245887">
    <property type="component" value="Unassembled WGS sequence"/>
</dbReference>
<organism evidence="3 4">
    <name type="scientific">Tamilnaduibacter salinus</name>
    <dbReference type="NCBI Taxonomy" id="1484056"/>
    <lineage>
        <taxon>Bacteria</taxon>
        <taxon>Pseudomonadati</taxon>
        <taxon>Pseudomonadota</taxon>
        <taxon>Gammaproteobacteria</taxon>
        <taxon>Pseudomonadales</taxon>
        <taxon>Marinobacteraceae</taxon>
        <taxon>Tamilnaduibacter</taxon>
    </lineage>
</organism>
<dbReference type="Gene3D" id="2.60.120.380">
    <property type="match status" value="1"/>
</dbReference>
<keyword evidence="2" id="KW-0732">Signal</keyword>
<dbReference type="OrthoDB" id="7060252at2"/>
<feature type="region of interest" description="Disordered" evidence="1">
    <location>
        <begin position="25"/>
        <end position="52"/>
    </location>
</feature>
<dbReference type="SUPFAM" id="SSF89260">
    <property type="entry name" value="Collagen-binding domain"/>
    <property type="match status" value="1"/>
</dbReference>
<protein>
    <recommendedName>
        <fullName evidence="5">Pre-peptidase</fullName>
    </recommendedName>
</protein>